<comment type="similarity">
    <text evidence="8">Belongs to the RNase Z family.</text>
</comment>
<evidence type="ECO:0000256" key="4">
    <source>
        <dbReference type="ARBA" id="ARBA00022723"/>
    </source>
</evidence>
<feature type="binding site" evidence="8">
    <location>
        <position position="65"/>
    </location>
    <ligand>
        <name>Zn(2+)</name>
        <dbReference type="ChEBI" id="CHEBI:29105"/>
        <label>1</label>
        <note>catalytic</note>
    </ligand>
</feature>
<evidence type="ECO:0000313" key="9">
    <source>
        <dbReference type="EMBL" id="MFD1398751.1"/>
    </source>
</evidence>
<evidence type="ECO:0000256" key="7">
    <source>
        <dbReference type="ARBA" id="ARBA00022833"/>
    </source>
</evidence>
<feature type="binding site" evidence="8">
    <location>
        <position position="212"/>
    </location>
    <ligand>
        <name>Zn(2+)</name>
        <dbReference type="ChEBI" id="CHEBI:29105"/>
        <label>2</label>
        <note>catalytic</note>
    </ligand>
</feature>
<feature type="binding site" evidence="8">
    <location>
        <position position="68"/>
    </location>
    <ligand>
        <name>Zn(2+)</name>
        <dbReference type="ChEBI" id="CHEBI:29105"/>
        <label>2</label>
        <note>catalytic</note>
    </ligand>
</feature>
<evidence type="ECO:0000256" key="5">
    <source>
        <dbReference type="ARBA" id="ARBA00022759"/>
    </source>
</evidence>
<comment type="function">
    <text evidence="8">Zinc phosphodiesterase, which displays some tRNA 3'-processing endonuclease activity. Probably involved in tRNA maturation, by removing a 3'-trailer from precursor tRNA.</text>
</comment>
<keyword evidence="4 8" id="KW-0479">Metal-binding</keyword>
<dbReference type="CDD" id="cd07717">
    <property type="entry name" value="RNaseZ_ZiPD-like_MBL-fold"/>
    <property type="match status" value="1"/>
</dbReference>
<dbReference type="PANTHER" id="PTHR46018">
    <property type="entry name" value="ZINC PHOSPHODIESTERASE ELAC PROTEIN 1"/>
    <property type="match status" value="1"/>
</dbReference>
<feature type="binding site" evidence="8">
    <location>
        <position position="67"/>
    </location>
    <ligand>
        <name>Zn(2+)</name>
        <dbReference type="ChEBI" id="CHEBI:29105"/>
        <label>2</label>
        <note>catalytic</note>
    </ligand>
</feature>
<comment type="caution">
    <text evidence="9">The sequence shown here is derived from an EMBL/GenBank/DDBJ whole genome shotgun (WGS) entry which is preliminary data.</text>
</comment>
<organism evidence="9 10">
    <name type="scientific">Lacticaseibacillus suilingensis</name>
    <dbReference type="NCBI Taxonomy" id="2799577"/>
    <lineage>
        <taxon>Bacteria</taxon>
        <taxon>Bacillati</taxon>
        <taxon>Bacillota</taxon>
        <taxon>Bacilli</taxon>
        <taxon>Lactobacillales</taxon>
        <taxon>Lactobacillaceae</taxon>
        <taxon>Lacticaseibacillus</taxon>
    </lineage>
</organism>
<reference evidence="10" key="1">
    <citation type="journal article" date="2019" name="Int. J. Syst. Evol. Microbiol.">
        <title>The Global Catalogue of Microorganisms (GCM) 10K type strain sequencing project: providing services to taxonomists for standard genome sequencing and annotation.</title>
        <authorList>
            <consortium name="The Broad Institute Genomics Platform"/>
            <consortium name="The Broad Institute Genome Sequencing Center for Infectious Disease"/>
            <person name="Wu L."/>
            <person name="Ma J."/>
        </authorList>
    </citation>
    <scope>NUCLEOTIDE SEQUENCE [LARGE SCALE GENOMIC DNA]</scope>
    <source>
        <strain evidence="10">CCM 9110</strain>
    </source>
</reference>
<dbReference type="NCBIfam" id="NF000801">
    <property type="entry name" value="PRK00055.1-3"/>
    <property type="match status" value="1"/>
</dbReference>
<dbReference type="HAMAP" id="MF_01818">
    <property type="entry name" value="RNase_Z_BN"/>
    <property type="match status" value="1"/>
</dbReference>
<dbReference type="EMBL" id="JBHTOA010000023">
    <property type="protein sequence ID" value="MFD1398751.1"/>
    <property type="molecule type" value="Genomic_DNA"/>
</dbReference>
<feature type="binding site" evidence="8">
    <location>
        <position position="212"/>
    </location>
    <ligand>
        <name>Zn(2+)</name>
        <dbReference type="ChEBI" id="CHEBI:29105"/>
        <label>1</label>
        <note>catalytic</note>
    </ligand>
</feature>
<dbReference type="NCBIfam" id="TIGR02651">
    <property type="entry name" value="RNase_Z"/>
    <property type="match status" value="1"/>
</dbReference>
<dbReference type="InterPro" id="IPR013471">
    <property type="entry name" value="RNase_Z/BN"/>
</dbReference>
<evidence type="ECO:0000256" key="1">
    <source>
        <dbReference type="ARBA" id="ARBA00011738"/>
    </source>
</evidence>
<dbReference type="Gene3D" id="3.60.15.10">
    <property type="entry name" value="Ribonuclease Z/Hydroxyacylglutathione hydrolase-like"/>
    <property type="match status" value="1"/>
</dbReference>
<comment type="cofactor">
    <cofactor evidence="8">
        <name>Zn(2+)</name>
        <dbReference type="ChEBI" id="CHEBI:29105"/>
    </cofactor>
    <text evidence="8">Binds 2 Zn(2+) ions.</text>
</comment>
<comment type="subunit">
    <text evidence="1 8">Homodimer.</text>
</comment>
<dbReference type="SUPFAM" id="SSF56281">
    <property type="entry name" value="Metallo-hydrolase/oxidoreductase"/>
    <property type="match status" value="1"/>
</dbReference>
<keyword evidence="3 8" id="KW-0540">Nuclease</keyword>
<dbReference type="Pfam" id="PF23023">
    <property type="entry name" value="Anti-Pycsar_Apyc1"/>
    <property type="match status" value="1"/>
</dbReference>
<feature type="binding site" evidence="8">
    <location>
        <position position="63"/>
    </location>
    <ligand>
        <name>Zn(2+)</name>
        <dbReference type="ChEBI" id="CHEBI:29105"/>
        <label>1</label>
        <note>catalytic</note>
    </ligand>
</feature>
<evidence type="ECO:0000256" key="6">
    <source>
        <dbReference type="ARBA" id="ARBA00022801"/>
    </source>
</evidence>
<evidence type="ECO:0000313" key="10">
    <source>
        <dbReference type="Proteomes" id="UP001597199"/>
    </source>
</evidence>
<keyword evidence="6 8" id="KW-0378">Hydrolase</keyword>
<accession>A0ABW4BE40</accession>
<evidence type="ECO:0000256" key="8">
    <source>
        <dbReference type="HAMAP-Rule" id="MF_01818"/>
    </source>
</evidence>
<dbReference type="Proteomes" id="UP001597199">
    <property type="component" value="Unassembled WGS sequence"/>
</dbReference>
<dbReference type="InterPro" id="IPR036866">
    <property type="entry name" value="RibonucZ/Hydroxyglut_hydro"/>
</dbReference>
<dbReference type="RefSeq" id="WP_204118739.1">
    <property type="nucleotide sequence ID" value="NZ_BOLV01000007.1"/>
</dbReference>
<comment type="catalytic activity">
    <reaction evidence="8">
        <text>Endonucleolytic cleavage of RNA, removing extra 3' nucleotides from tRNA precursor, generating 3' termini of tRNAs. A 3'-hydroxy group is left at the tRNA terminus and a 5'-phosphoryl group is left at the trailer molecule.</text>
        <dbReference type="EC" id="3.1.26.11"/>
    </reaction>
</comment>
<feature type="active site" description="Proton acceptor" evidence="8">
    <location>
        <position position="67"/>
    </location>
</feature>
<feature type="binding site" evidence="8">
    <location>
        <position position="141"/>
    </location>
    <ligand>
        <name>Zn(2+)</name>
        <dbReference type="ChEBI" id="CHEBI:29105"/>
        <label>1</label>
        <note>catalytic</note>
    </ligand>
</feature>
<dbReference type="PANTHER" id="PTHR46018:SF2">
    <property type="entry name" value="ZINC PHOSPHODIESTERASE ELAC PROTEIN 1"/>
    <property type="match status" value="1"/>
</dbReference>
<gene>
    <name evidence="8 9" type="primary">rnz</name>
    <name evidence="9" type="ORF">ACFQ41_05470</name>
</gene>
<proteinExistence type="inferred from homology"/>
<protein>
    <recommendedName>
        <fullName evidence="8">Ribonuclease Z</fullName>
        <shortName evidence="8">RNase Z</shortName>
        <ecNumber evidence="8">3.1.26.11</ecNumber>
    </recommendedName>
    <alternativeName>
        <fullName evidence="8">tRNA 3 endonuclease</fullName>
    </alternativeName>
    <alternativeName>
        <fullName evidence="8">tRNase Z</fullName>
    </alternativeName>
</protein>
<dbReference type="GO" id="GO:0042781">
    <property type="term" value="F:3'-tRNA processing endoribonuclease activity"/>
    <property type="evidence" value="ECO:0007669"/>
    <property type="project" value="UniProtKB-EC"/>
</dbReference>
<dbReference type="EC" id="3.1.26.11" evidence="8"/>
<evidence type="ECO:0000256" key="2">
    <source>
        <dbReference type="ARBA" id="ARBA00022694"/>
    </source>
</evidence>
<evidence type="ECO:0000256" key="3">
    <source>
        <dbReference type="ARBA" id="ARBA00022722"/>
    </source>
</evidence>
<keyword evidence="10" id="KW-1185">Reference proteome</keyword>
<feature type="binding site" evidence="8">
    <location>
        <position position="270"/>
    </location>
    <ligand>
        <name>Zn(2+)</name>
        <dbReference type="ChEBI" id="CHEBI:29105"/>
        <label>2</label>
        <note>catalytic</note>
    </ligand>
</feature>
<name>A0ABW4BE40_9LACO</name>
<keyword evidence="7 8" id="KW-0862">Zinc</keyword>
<sequence>MELLFLGTGAGSPSKTRNVTSTALKLLDERNEVWLFDCGEGTQHQILKTTIRPRKVTKIFITHLHGDHLFGLPGFLASRANQGGEAPLTIYGPEGIDRYVRTSLQVSQTRLPYQLKFVILKNPGVLFEDQTFKVSFGLLNHRINSFGFRVEEKPHPGELLIDQVRAAKIPEGPLYAKLKAGETITLPDGRQFDGHDFIGAAKPGRIVAIFGDTRSTDRELPIAQDADAIVHEATFGPEEAALARQYYHSTNIQAARLAKSAHAKQLLLTHISARYLGKNALMLQTTAQQIFPATRLVHDFDEIPIPFAQGGPHNETLS</sequence>
<keyword evidence="5 8" id="KW-0255">Endonuclease</keyword>
<keyword evidence="2 8" id="KW-0819">tRNA processing</keyword>